<dbReference type="InParanoid" id="C5KFL2"/>
<proteinExistence type="predicted"/>
<dbReference type="EMBL" id="GG672752">
    <property type="protein sequence ID" value="EER16761.1"/>
    <property type="molecule type" value="Genomic_DNA"/>
</dbReference>
<dbReference type="RefSeq" id="XP_002784965.1">
    <property type="nucleotide sequence ID" value="XM_002784919.1"/>
</dbReference>
<organism evidence="3">
    <name type="scientific">Perkinsus marinus (strain ATCC 50983 / TXsc)</name>
    <dbReference type="NCBI Taxonomy" id="423536"/>
    <lineage>
        <taxon>Eukaryota</taxon>
        <taxon>Sar</taxon>
        <taxon>Alveolata</taxon>
        <taxon>Perkinsozoa</taxon>
        <taxon>Perkinsea</taxon>
        <taxon>Perkinsida</taxon>
        <taxon>Perkinsidae</taxon>
        <taxon>Perkinsus</taxon>
    </lineage>
</organism>
<evidence type="ECO:0000256" key="1">
    <source>
        <dbReference type="SAM" id="MobiDB-lite"/>
    </source>
</evidence>
<accession>C5KFL2</accession>
<evidence type="ECO:0000313" key="3">
    <source>
        <dbReference type="Proteomes" id="UP000007800"/>
    </source>
</evidence>
<dbReference type="AlphaFoldDB" id="C5KFL2"/>
<protein>
    <submittedName>
        <fullName evidence="2">Uncharacterized protein</fullName>
    </submittedName>
</protein>
<keyword evidence="3" id="KW-1185">Reference proteome</keyword>
<reference evidence="2 3" key="1">
    <citation type="submission" date="2008-07" db="EMBL/GenBank/DDBJ databases">
        <authorList>
            <person name="El-Sayed N."/>
            <person name="Caler E."/>
            <person name="Inman J."/>
            <person name="Amedeo P."/>
            <person name="Hass B."/>
            <person name="Wortman J."/>
        </authorList>
    </citation>
    <scope>NUCLEOTIDE SEQUENCE [LARGE SCALE GENOMIC DNA]</scope>
    <source>
        <strain evidence="3">ATCC 50983 / TXsc</strain>
    </source>
</reference>
<gene>
    <name evidence="2" type="ORF">Pmar_PMAR022611</name>
</gene>
<dbReference type="GeneID" id="9063871"/>
<feature type="region of interest" description="Disordered" evidence="1">
    <location>
        <begin position="1"/>
        <end position="22"/>
    </location>
</feature>
<dbReference type="Proteomes" id="UP000007800">
    <property type="component" value="Unassembled WGS sequence"/>
</dbReference>
<evidence type="ECO:0000313" key="2">
    <source>
        <dbReference type="EMBL" id="EER16761.1"/>
    </source>
</evidence>
<sequence length="141" mass="15430">MAVHSRPVGDPSGIATDPEECSGDEDVCTLIQMQGSMIRALHEDVGEKARTEERLISMYKAMLNTPAAILEKSSDDASRDLQLQRLQHFLDTVLYSLAPVGEEEASVEPYRAVKAPNAGVIQSGMSQMDARRLRMAARLAD</sequence>
<name>C5KFL2_PERM5</name>